<organism evidence="3 4">
    <name type="scientific">Hoeflea halophila</name>
    <dbReference type="NCBI Taxonomy" id="714899"/>
    <lineage>
        <taxon>Bacteria</taxon>
        <taxon>Pseudomonadati</taxon>
        <taxon>Pseudomonadota</taxon>
        <taxon>Alphaproteobacteria</taxon>
        <taxon>Hyphomicrobiales</taxon>
        <taxon>Rhizobiaceae</taxon>
        <taxon>Hoeflea</taxon>
    </lineage>
</organism>
<keyword evidence="2" id="KW-0812">Transmembrane</keyword>
<sequence>MQTGKPHETAAPEQKLRADIDSGRTGEKVDASDPATVPLGTDAEAGGIQTDRAAASRARHAELDGPGNSRRRAGKYLLIFPGVVVLIAVLLAILVLR</sequence>
<evidence type="ECO:0000256" key="2">
    <source>
        <dbReference type="SAM" id="Phobius"/>
    </source>
</evidence>
<evidence type="ECO:0000313" key="4">
    <source>
        <dbReference type="Proteomes" id="UP000219465"/>
    </source>
</evidence>
<feature type="compositionally biased region" description="Basic and acidic residues" evidence="1">
    <location>
        <begin position="1"/>
        <end position="31"/>
    </location>
</feature>
<keyword evidence="4" id="KW-1185">Reference proteome</keyword>
<name>A0A286IFT1_9HYPH</name>
<accession>A0A286IFT1</accession>
<feature type="transmembrane region" description="Helical" evidence="2">
    <location>
        <begin position="76"/>
        <end position="96"/>
    </location>
</feature>
<dbReference type="RefSeq" id="WP_097109459.1">
    <property type="nucleotide sequence ID" value="NZ_OCPC01000007.1"/>
</dbReference>
<dbReference type="AlphaFoldDB" id="A0A286IFT1"/>
<gene>
    <name evidence="3" type="ORF">SAMN05877838_3938</name>
</gene>
<dbReference type="EMBL" id="OCPC01000007">
    <property type="protein sequence ID" value="SOE18988.1"/>
    <property type="molecule type" value="Genomic_DNA"/>
</dbReference>
<keyword evidence="2" id="KW-1133">Transmembrane helix</keyword>
<reference evidence="4" key="1">
    <citation type="submission" date="2017-08" db="EMBL/GenBank/DDBJ databases">
        <authorList>
            <person name="Varghese N."/>
            <person name="Submissions S."/>
        </authorList>
    </citation>
    <scope>NUCLEOTIDE SEQUENCE [LARGE SCALE GENOMIC DNA]</scope>
    <source>
        <strain evidence="4">KCTC 23107</strain>
    </source>
</reference>
<protein>
    <submittedName>
        <fullName evidence="3">Uncharacterized protein</fullName>
    </submittedName>
</protein>
<proteinExistence type="predicted"/>
<dbReference type="Proteomes" id="UP000219465">
    <property type="component" value="Unassembled WGS sequence"/>
</dbReference>
<evidence type="ECO:0000256" key="1">
    <source>
        <dbReference type="SAM" id="MobiDB-lite"/>
    </source>
</evidence>
<keyword evidence="2" id="KW-0472">Membrane</keyword>
<evidence type="ECO:0000313" key="3">
    <source>
        <dbReference type="EMBL" id="SOE18988.1"/>
    </source>
</evidence>
<feature type="region of interest" description="Disordered" evidence="1">
    <location>
        <begin position="1"/>
        <end position="69"/>
    </location>
</feature>
<dbReference type="OrthoDB" id="7306245at2"/>